<evidence type="ECO:0000313" key="7">
    <source>
        <dbReference type="Proteomes" id="UP000718571"/>
    </source>
</evidence>
<comment type="similarity">
    <text evidence="1">Belongs to the eukaryotic ribosomal protein eL31 family.</text>
</comment>
<accession>A0A8T3V1G5</accession>
<proteinExistence type="inferred from homology"/>
<evidence type="ECO:0000256" key="3">
    <source>
        <dbReference type="ARBA" id="ARBA00023274"/>
    </source>
</evidence>
<sequence length="89" mass="10248">MAEERMLVVHFRRATERGPNYKKARYAVKFLEQYVKKHMKAKEVKINQEVNNAIFINGSKNPPMRIRVACSKDDKGVVSVKPVKSTVSK</sequence>
<evidence type="ECO:0000256" key="1">
    <source>
        <dbReference type="ARBA" id="ARBA00010808"/>
    </source>
</evidence>
<dbReference type="SUPFAM" id="SSF54575">
    <property type="entry name" value="Ribosomal protein L31e"/>
    <property type="match status" value="1"/>
</dbReference>
<reference evidence="6 7" key="1">
    <citation type="submission" date="2020-09" db="EMBL/GenBank/DDBJ databases">
        <title>Genomic characterization of a novel Parvarchaeota family in acid mine drainage sediments.</title>
        <authorList>
            <person name="Luo Z.-H."/>
        </authorList>
    </citation>
    <scope>NUCLEOTIDE SEQUENCE [LARGE SCALE GENOMIC DNA]</scope>
    <source>
        <strain evidence="6">MAS1_bins.189</strain>
    </source>
</reference>
<keyword evidence="3" id="KW-0687">Ribonucleoprotein</keyword>
<organism evidence="6 7">
    <name type="scientific">Candidatus Acidifodinimicrobium mancum</name>
    <dbReference type="NCBI Taxonomy" id="2898728"/>
    <lineage>
        <taxon>Archaea</taxon>
        <taxon>Candidatus Parvarchaeota</taxon>
        <taxon>Candidatus Acidifodinimicrobiaceae</taxon>
        <taxon>Candidatus Acidifodinimicrobium</taxon>
    </lineage>
</organism>
<dbReference type="GO" id="GO:0002181">
    <property type="term" value="P:cytoplasmic translation"/>
    <property type="evidence" value="ECO:0007669"/>
    <property type="project" value="TreeGrafter"/>
</dbReference>
<name>A0A8T3V1G5_9ARCH</name>
<dbReference type="InterPro" id="IPR000054">
    <property type="entry name" value="Ribosomal_eL31"/>
</dbReference>
<protein>
    <recommendedName>
        <fullName evidence="4">Large ribosomal subunit protein eL31</fullName>
    </recommendedName>
    <alternativeName>
        <fullName evidence="5">50S ribosomal protein L31e</fullName>
    </alternativeName>
</protein>
<dbReference type="PANTHER" id="PTHR10956:SF0">
    <property type="entry name" value="60S RIBOSOMAL PROTEIN L31"/>
    <property type="match status" value="1"/>
</dbReference>
<keyword evidence="2 6" id="KW-0689">Ribosomal protein</keyword>
<evidence type="ECO:0000313" key="6">
    <source>
        <dbReference type="EMBL" id="MBE5728258.1"/>
    </source>
</evidence>
<dbReference type="GO" id="GO:0022625">
    <property type="term" value="C:cytosolic large ribosomal subunit"/>
    <property type="evidence" value="ECO:0007669"/>
    <property type="project" value="TreeGrafter"/>
</dbReference>
<dbReference type="Proteomes" id="UP000718571">
    <property type="component" value="Unassembled WGS sequence"/>
</dbReference>
<dbReference type="InterPro" id="IPR023621">
    <property type="entry name" value="Ribosomal_eL31_dom_sf"/>
</dbReference>
<dbReference type="GO" id="GO:0003735">
    <property type="term" value="F:structural constituent of ribosome"/>
    <property type="evidence" value="ECO:0007669"/>
    <property type="project" value="InterPro"/>
</dbReference>
<evidence type="ECO:0000256" key="5">
    <source>
        <dbReference type="ARBA" id="ARBA00035378"/>
    </source>
</evidence>
<dbReference type="AlphaFoldDB" id="A0A8T3V1G5"/>
<dbReference type="EMBL" id="JADFAR010000002">
    <property type="protein sequence ID" value="MBE5728258.1"/>
    <property type="molecule type" value="Genomic_DNA"/>
</dbReference>
<evidence type="ECO:0000256" key="4">
    <source>
        <dbReference type="ARBA" id="ARBA00035230"/>
    </source>
</evidence>
<comment type="caution">
    <text evidence="6">The sequence shown here is derived from an EMBL/GenBank/DDBJ whole genome shotgun (WGS) entry which is preliminary data.</text>
</comment>
<gene>
    <name evidence="6" type="ORF">IHE51_00120</name>
</gene>
<dbReference type="Pfam" id="PF01198">
    <property type="entry name" value="Ribosomal_L31e"/>
    <property type="match status" value="1"/>
</dbReference>
<dbReference type="PANTHER" id="PTHR10956">
    <property type="entry name" value="60S RIBOSOMAL PROTEIN L31"/>
    <property type="match status" value="1"/>
</dbReference>
<dbReference type="SMART" id="SM01380">
    <property type="entry name" value="Ribosomal_L31e"/>
    <property type="match status" value="1"/>
</dbReference>
<dbReference type="Gene3D" id="3.10.440.10">
    <property type="match status" value="1"/>
</dbReference>
<evidence type="ECO:0000256" key="2">
    <source>
        <dbReference type="ARBA" id="ARBA00022980"/>
    </source>
</evidence>